<evidence type="ECO:0000259" key="1">
    <source>
        <dbReference type="Pfam" id="PF04773"/>
    </source>
</evidence>
<dbReference type="InterPro" id="IPR032623">
    <property type="entry name" value="FecR_N"/>
</dbReference>
<proteinExistence type="predicted"/>
<dbReference type="InterPro" id="IPR006860">
    <property type="entry name" value="FecR"/>
</dbReference>
<dbReference type="InterPro" id="IPR012373">
    <property type="entry name" value="Ferrdict_sens_TM"/>
</dbReference>
<dbReference type="Proteomes" id="UP000198305">
    <property type="component" value="Unassembled WGS sequence"/>
</dbReference>
<dbReference type="Gene3D" id="2.60.120.1440">
    <property type="match status" value="1"/>
</dbReference>
<dbReference type="EMBL" id="FZOA01000002">
    <property type="protein sequence ID" value="SNR69181.1"/>
    <property type="molecule type" value="Genomic_DNA"/>
</dbReference>
<dbReference type="GO" id="GO:0016989">
    <property type="term" value="F:sigma factor antagonist activity"/>
    <property type="evidence" value="ECO:0007669"/>
    <property type="project" value="TreeGrafter"/>
</dbReference>
<organism evidence="3 4">
    <name type="scientific">Methylobacillus rhizosphaerae</name>
    <dbReference type="NCBI Taxonomy" id="551994"/>
    <lineage>
        <taxon>Bacteria</taxon>
        <taxon>Pseudomonadati</taxon>
        <taxon>Pseudomonadota</taxon>
        <taxon>Betaproteobacteria</taxon>
        <taxon>Nitrosomonadales</taxon>
        <taxon>Methylophilaceae</taxon>
        <taxon>Methylobacillus</taxon>
    </lineage>
</organism>
<dbReference type="PANTHER" id="PTHR30273:SF2">
    <property type="entry name" value="PROTEIN FECR"/>
    <property type="match status" value="1"/>
</dbReference>
<evidence type="ECO:0000313" key="4">
    <source>
        <dbReference type="Proteomes" id="UP000198305"/>
    </source>
</evidence>
<dbReference type="OrthoDB" id="8534726at2"/>
<sequence>MSALPAQNQAQDAADEPELEAVLQAANWYVQLHAPDCTEAERAAFTEWLEQDASHRIAYERMEHMWRDLDEVSPKPALNALEQVLTPEFKPVGRKLSAKSLALGITLVLGIWLGSQSDTASYLMADYTTAVGEQRVIELPDHSRITLNTYSAVDIDYSTAERRIKLLQGEVLVEVAKDAARPFIVVTRQGTARALGTQFVVRKETDATRVGVIESVVEACKVKRMFSTAAPECVILHANQGTRIEDTYISQPQDIDANALTGWVNGTLAVDNQSLADVLLELERYRHGRIHFKEDDIAHLHVSGVFPLNDTDRALEMLTTYLPVDIQYYTPLLAVVKPR</sequence>
<keyword evidence="4" id="KW-1185">Reference proteome</keyword>
<evidence type="ECO:0000313" key="3">
    <source>
        <dbReference type="EMBL" id="SNR69181.1"/>
    </source>
</evidence>
<name>A0A238YEL2_9PROT</name>
<dbReference type="PANTHER" id="PTHR30273">
    <property type="entry name" value="PERIPLASMIC SIGNAL SENSOR AND SIGMA FACTOR ACTIVATOR FECR-RELATED"/>
    <property type="match status" value="1"/>
</dbReference>
<dbReference type="RefSeq" id="WP_089374672.1">
    <property type="nucleotide sequence ID" value="NZ_FZOA01000002.1"/>
</dbReference>
<feature type="domain" description="FecR N-terminal" evidence="2">
    <location>
        <begin position="24"/>
        <end position="64"/>
    </location>
</feature>
<dbReference type="Pfam" id="PF16220">
    <property type="entry name" value="DUF4880"/>
    <property type="match status" value="1"/>
</dbReference>
<dbReference type="Gene3D" id="3.55.50.30">
    <property type="match status" value="1"/>
</dbReference>
<evidence type="ECO:0000259" key="2">
    <source>
        <dbReference type="Pfam" id="PF16220"/>
    </source>
</evidence>
<gene>
    <name evidence="3" type="ORF">SAMN05192560_0518</name>
</gene>
<dbReference type="PIRSF" id="PIRSF018266">
    <property type="entry name" value="FecR"/>
    <property type="match status" value="1"/>
</dbReference>
<dbReference type="Pfam" id="PF04773">
    <property type="entry name" value="FecR"/>
    <property type="match status" value="1"/>
</dbReference>
<dbReference type="AlphaFoldDB" id="A0A238YEL2"/>
<reference evidence="4" key="1">
    <citation type="submission" date="2017-06" db="EMBL/GenBank/DDBJ databases">
        <authorList>
            <person name="Varghese N."/>
            <person name="Submissions S."/>
        </authorList>
    </citation>
    <scope>NUCLEOTIDE SEQUENCE [LARGE SCALE GENOMIC DNA]</scope>
    <source>
        <strain evidence="4">Ca-68</strain>
    </source>
</reference>
<protein>
    <submittedName>
        <fullName evidence="3">FecR family protein</fullName>
    </submittedName>
</protein>
<feature type="domain" description="FecR protein" evidence="1">
    <location>
        <begin position="126"/>
        <end position="218"/>
    </location>
</feature>
<accession>A0A238YEL2</accession>